<protein>
    <submittedName>
        <fullName evidence="2">Uncharacterized protein</fullName>
    </submittedName>
</protein>
<dbReference type="AlphaFoldDB" id="A0A842HGE8"/>
<accession>A0A842HGE8</accession>
<evidence type="ECO:0000313" key="2">
    <source>
        <dbReference type="EMBL" id="MBC2595765.1"/>
    </source>
</evidence>
<keyword evidence="1" id="KW-0472">Membrane</keyword>
<dbReference type="EMBL" id="JACHVB010000052">
    <property type="protein sequence ID" value="MBC2595765.1"/>
    <property type="molecule type" value="Genomic_DNA"/>
</dbReference>
<proteinExistence type="predicted"/>
<name>A0A842HGE8_9BACT</name>
<evidence type="ECO:0000313" key="3">
    <source>
        <dbReference type="Proteomes" id="UP000546464"/>
    </source>
</evidence>
<comment type="caution">
    <text evidence="2">The sequence shown here is derived from an EMBL/GenBank/DDBJ whole genome shotgun (WGS) entry which is preliminary data.</text>
</comment>
<gene>
    <name evidence="2" type="ORF">H5P28_15975</name>
</gene>
<evidence type="ECO:0000256" key="1">
    <source>
        <dbReference type="SAM" id="Phobius"/>
    </source>
</evidence>
<reference evidence="2 3" key="1">
    <citation type="submission" date="2020-07" db="EMBL/GenBank/DDBJ databases">
        <authorList>
            <person name="Feng X."/>
        </authorList>
    </citation>
    <scope>NUCLEOTIDE SEQUENCE [LARGE SCALE GENOMIC DNA]</scope>
    <source>
        <strain evidence="2 3">JCM31066</strain>
    </source>
</reference>
<keyword evidence="1" id="KW-1133">Transmembrane helix</keyword>
<feature type="transmembrane region" description="Helical" evidence="1">
    <location>
        <begin position="20"/>
        <end position="42"/>
    </location>
</feature>
<organism evidence="2 3">
    <name type="scientific">Ruficoccus amylovorans</name>
    <dbReference type="NCBI Taxonomy" id="1804625"/>
    <lineage>
        <taxon>Bacteria</taxon>
        <taxon>Pseudomonadati</taxon>
        <taxon>Verrucomicrobiota</taxon>
        <taxon>Opitutia</taxon>
        <taxon>Puniceicoccales</taxon>
        <taxon>Cerasicoccaceae</taxon>
        <taxon>Ruficoccus</taxon>
    </lineage>
</organism>
<keyword evidence="1" id="KW-0812">Transmembrane</keyword>
<dbReference type="RefSeq" id="WP_185676696.1">
    <property type="nucleotide sequence ID" value="NZ_JACHVB010000052.1"/>
</dbReference>
<dbReference type="Proteomes" id="UP000546464">
    <property type="component" value="Unassembled WGS sequence"/>
</dbReference>
<sequence length="47" mass="4999">MHHDRPTSSSLLEPPPREGLKLVLIGLLTFGATLLLILLSLAPAAQP</sequence>
<keyword evidence="3" id="KW-1185">Reference proteome</keyword>